<proteinExistence type="predicted"/>
<evidence type="ECO:0000313" key="5">
    <source>
        <dbReference type="RefSeq" id="XP_017781751.1"/>
    </source>
</evidence>
<dbReference type="GeneID" id="108566401"/>
<name>A0ABM1N4K1_NICVS</name>
<sequence>MENEDNVLENEDVTISKAMKDIYLSCDMDGINKVLVSNLVEFIKPFMPDHESELLELQAALDPENVNPLISSSFFYNVMTEWAKKVNEEASNSKETDFLNMTPNIEMGKFDDNQFVPYVQSTPRSSFGNRFLRGYVELNKSLQTSFLNNTQGGALDKTFYEDQINELVHQNRKGANELSRVKLQLGNAEEQNEILQAELKKINKLLTHEHEVNENLQKERTDCEDLRDASLNAKQQLDKLVRQLSSMEKENANLKQQVKDIEKEKVQCEEKNVRIIAKMEETRRSFIELQTEQNYKDKEMAQLEQINMDIMKEVDEHKKIIDDYKDTIECLQVEKNKLERMLHEKMKNSSRRHSASFSEYKNSSILIQQKSPHNTSVHHSNTSATQVPFVPAVSTDRFEFFNIDSPYARRKYHSIILDRSVPGDVKEIQTLTPTQCTNHTNSNTCKDVIPYKPFHVPKGDDEVVNSPPPIFIIGRTPPNRNNDSSSEEEFMLKLQIATNQSPHQSLQSELSQFKDQLMSDDKHDLDSSVQNDFNEQQKNELLINLLRADSDKSKKQIAEDKVKIEQLVGNNADLENKLKEFQGISDKWRELVENYNKILIEKETLQAANDTNSQKIRTLTTDLANIQNENISNYDGLVKDNEQLQIELAQLREYKTNTDNRFKELQSEIAHLANQLESEVDQHNDSKNKLSQLENIHSMLEDDYDKLQTSFDSLLERYNVDTTLHQENVNRLEKLNCEKVREIEQLQREIDVNSRKFKSEMHEVNMKLDRLHNENSSWIMRQTEADSFRKRLSETIVELESRNKNLNELLCNAVEDKQYYVKKLEDVGKHIDRSQMDMDVLEKEFTKHCHNMSFLVNENTSLRIELSDVTADRQKILEYLSCCSRELKEILSTSSYKCLDCRKEPTMFTNYDTVLSQYLESQSCVLEFHRTNFENSLTKLNGDLRSKDLEILNLRERLDMKERELVQSSKEELSEDDVRPQHSRNVDSKRNKHGRLQYKLDKLEDKVIYFQELLEKERKEKDKLSVEWKQKLANLVKDNEMKLEKDSASTNVIIFDNRHRLRRSIFNFVKKWRYVLEKIPSMEDVLDKIDNDEHVLSDRNYDRLIDKELFLLKIEVQLIINMLERLGEIDFIDLVHLLERKTVFSFSVPANCTSNSGFTLKPPTLLARPVSPDSPSVEQEISHTSLADYTLTANNDKQDFVTNNDSRQLSPDSAGGQYVDTVSNSSVSIEEINSSDDHQEVNNTIYEDAETGDRPMFALNGTGQSFENFERESLTDSELEEKFMTFVLQFTMESNTIKQRCEKQSAELNKSELEMTTLFQDFKCFLQRHLKGESLKLAEGKVEQLLVDGLHLSRSAELLGGLKQENRMLRAINLMINYVSTLRKKLDALTLKLQRYTNLHQELVSVSEFHAEVPSPSSRSDSFLQVLRRGRTLGVVSICCAVLSIVLALLFISSGILCAQPNDTITVGDLMELFLARDYSDDPPPS</sequence>
<feature type="coiled-coil region" evidence="1">
    <location>
        <begin position="178"/>
        <end position="271"/>
    </location>
</feature>
<feature type="coiled-coil region" evidence="1">
    <location>
        <begin position="634"/>
        <end position="710"/>
    </location>
</feature>
<dbReference type="PANTHER" id="PTHR45615:SF63">
    <property type="entry name" value="CHROMOSOME UNDETERMINED SCAFFOLD_10, WHOLE GENOME SHOTGUN SEQUENCE"/>
    <property type="match status" value="1"/>
</dbReference>
<feature type="transmembrane region" description="Helical" evidence="3">
    <location>
        <begin position="1433"/>
        <end position="1452"/>
    </location>
</feature>
<feature type="compositionally biased region" description="Basic and acidic residues" evidence="2">
    <location>
        <begin position="965"/>
        <end position="989"/>
    </location>
</feature>
<feature type="coiled-coil region" evidence="1">
    <location>
        <begin position="300"/>
        <end position="348"/>
    </location>
</feature>
<evidence type="ECO:0000256" key="2">
    <source>
        <dbReference type="SAM" id="MobiDB-lite"/>
    </source>
</evidence>
<accession>A0ABM1N4K1</accession>
<dbReference type="PANTHER" id="PTHR45615">
    <property type="entry name" value="MYOSIN HEAVY CHAIN, NON-MUSCLE"/>
    <property type="match status" value="1"/>
</dbReference>
<organism evidence="4 5">
    <name type="scientific">Nicrophorus vespilloides</name>
    <name type="common">Boreal carrion beetle</name>
    <dbReference type="NCBI Taxonomy" id="110193"/>
    <lineage>
        <taxon>Eukaryota</taxon>
        <taxon>Metazoa</taxon>
        <taxon>Ecdysozoa</taxon>
        <taxon>Arthropoda</taxon>
        <taxon>Hexapoda</taxon>
        <taxon>Insecta</taxon>
        <taxon>Pterygota</taxon>
        <taxon>Neoptera</taxon>
        <taxon>Endopterygota</taxon>
        <taxon>Coleoptera</taxon>
        <taxon>Polyphaga</taxon>
        <taxon>Staphyliniformia</taxon>
        <taxon>Silphidae</taxon>
        <taxon>Nicrophorinae</taxon>
        <taxon>Nicrophorus</taxon>
    </lineage>
</organism>
<dbReference type="Proteomes" id="UP000695000">
    <property type="component" value="Unplaced"/>
</dbReference>
<dbReference type="RefSeq" id="XP_017781751.1">
    <property type="nucleotide sequence ID" value="XM_017926262.1"/>
</dbReference>
<keyword evidence="4" id="KW-1185">Reference proteome</keyword>
<feature type="region of interest" description="Disordered" evidence="2">
    <location>
        <begin position="965"/>
        <end position="992"/>
    </location>
</feature>
<evidence type="ECO:0000256" key="3">
    <source>
        <dbReference type="SAM" id="Phobius"/>
    </source>
</evidence>
<feature type="coiled-coil region" evidence="1">
    <location>
        <begin position="557"/>
        <end position="584"/>
    </location>
</feature>
<keyword evidence="3" id="KW-0472">Membrane</keyword>
<keyword evidence="3" id="KW-1133">Transmembrane helix</keyword>
<evidence type="ECO:0000256" key="1">
    <source>
        <dbReference type="SAM" id="Coils"/>
    </source>
</evidence>
<reference evidence="5" key="1">
    <citation type="submission" date="2025-08" db="UniProtKB">
        <authorList>
            <consortium name="RefSeq"/>
        </authorList>
    </citation>
    <scope>IDENTIFICATION</scope>
    <source>
        <tissue evidence="5">Whole Larva</tissue>
    </source>
</reference>
<keyword evidence="1" id="KW-0175">Coiled coil</keyword>
<protein>
    <submittedName>
        <fullName evidence="5">Reticulocyte-binding protein 2 homolog a-like</fullName>
    </submittedName>
</protein>
<gene>
    <name evidence="5" type="primary">LOC108566401</name>
</gene>
<keyword evidence="3" id="KW-0812">Transmembrane</keyword>
<evidence type="ECO:0000313" key="4">
    <source>
        <dbReference type="Proteomes" id="UP000695000"/>
    </source>
</evidence>